<dbReference type="GO" id="GO:0005506">
    <property type="term" value="F:iron ion binding"/>
    <property type="evidence" value="ECO:0007669"/>
    <property type="project" value="InterPro"/>
</dbReference>
<proteinExistence type="predicted"/>
<sequence>MKRFARFGLVVAAAVSVVTGTSLLAADKPAGAAKYSIEEAMKKLNKPKGNNIYTHVVSGKGTAEEKKMVVEYYESLALSKPEKGDLKEWQKMTAAMLAAAKAVEAKGDAASLAALKSTSNCKACHDIFQ</sequence>
<accession>A0A7M2WTG1</accession>
<dbReference type="InterPro" id="IPR010980">
    <property type="entry name" value="Cyt_c/b562"/>
</dbReference>
<dbReference type="KEGG" id="hbs:IPV69_17785"/>
<dbReference type="GO" id="GO:0009055">
    <property type="term" value="F:electron transfer activity"/>
    <property type="evidence" value="ECO:0007669"/>
    <property type="project" value="InterPro"/>
</dbReference>
<dbReference type="GO" id="GO:0020037">
    <property type="term" value="F:heme binding"/>
    <property type="evidence" value="ECO:0007669"/>
    <property type="project" value="InterPro"/>
</dbReference>
<feature type="signal peptide" evidence="1">
    <location>
        <begin position="1"/>
        <end position="25"/>
    </location>
</feature>
<dbReference type="GO" id="GO:0022900">
    <property type="term" value="P:electron transport chain"/>
    <property type="evidence" value="ECO:0007669"/>
    <property type="project" value="InterPro"/>
</dbReference>
<reference evidence="2 3" key="1">
    <citation type="submission" date="2020-10" db="EMBL/GenBank/DDBJ databases">
        <title>Wide distribution of Phycisphaera-like planctomycetes from WD2101 soil group in peatlands and genome analysis of the first cultivated representative.</title>
        <authorList>
            <person name="Dedysh S.N."/>
            <person name="Beletsky A.V."/>
            <person name="Ivanova A."/>
            <person name="Kulichevskaya I.S."/>
            <person name="Suzina N.E."/>
            <person name="Philippov D.A."/>
            <person name="Rakitin A.L."/>
            <person name="Mardanov A.V."/>
            <person name="Ravin N.V."/>
        </authorList>
    </citation>
    <scope>NUCLEOTIDE SEQUENCE [LARGE SCALE GENOMIC DNA]</scope>
    <source>
        <strain evidence="2 3">M1803</strain>
    </source>
</reference>
<dbReference type="SUPFAM" id="SSF47175">
    <property type="entry name" value="Cytochromes"/>
    <property type="match status" value="1"/>
</dbReference>
<gene>
    <name evidence="2" type="ORF">IPV69_17785</name>
</gene>
<keyword evidence="3" id="KW-1185">Reference proteome</keyword>
<protein>
    <recommendedName>
        <fullName evidence="4">Cytochrome C</fullName>
    </recommendedName>
</protein>
<dbReference type="AlphaFoldDB" id="A0A7M2WTG1"/>
<organism evidence="2 3">
    <name type="scientific">Humisphaera borealis</name>
    <dbReference type="NCBI Taxonomy" id="2807512"/>
    <lineage>
        <taxon>Bacteria</taxon>
        <taxon>Pseudomonadati</taxon>
        <taxon>Planctomycetota</taxon>
        <taxon>Phycisphaerae</taxon>
        <taxon>Tepidisphaerales</taxon>
        <taxon>Tepidisphaeraceae</taxon>
        <taxon>Humisphaera</taxon>
    </lineage>
</organism>
<keyword evidence="1" id="KW-0732">Signal</keyword>
<evidence type="ECO:0000313" key="3">
    <source>
        <dbReference type="Proteomes" id="UP000593765"/>
    </source>
</evidence>
<evidence type="ECO:0008006" key="4">
    <source>
        <dbReference type="Google" id="ProtNLM"/>
    </source>
</evidence>
<dbReference type="EMBL" id="CP063458">
    <property type="protein sequence ID" value="QOV88101.1"/>
    <property type="molecule type" value="Genomic_DNA"/>
</dbReference>
<evidence type="ECO:0000313" key="2">
    <source>
        <dbReference type="EMBL" id="QOV88101.1"/>
    </source>
</evidence>
<dbReference type="Proteomes" id="UP000593765">
    <property type="component" value="Chromosome"/>
</dbReference>
<evidence type="ECO:0000256" key="1">
    <source>
        <dbReference type="SAM" id="SignalP"/>
    </source>
</evidence>
<name>A0A7M2WTG1_9BACT</name>
<feature type="chain" id="PRO_5034805181" description="Cytochrome C" evidence="1">
    <location>
        <begin position="26"/>
        <end position="129"/>
    </location>
</feature>
<dbReference type="RefSeq" id="WP_206291069.1">
    <property type="nucleotide sequence ID" value="NZ_CP063458.1"/>
</dbReference>